<evidence type="ECO:0000256" key="5">
    <source>
        <dbReference type="ARBA" id="ARBA00023157"/>
    </source>
</evidence>
<dbReference type="AlphaFoldDB" id="F8PK12"/>
<keyword evidence="8" id="KW-1185">Reference proteome</keyword>
<evidence type="ECO:0000256" key="4">
    <source>
        <dbReference type="ARBA" id="ARBA00022525"/>
    </source>
</evidence>
<keyword evidence="5 6" id="KW-1015">Disulfide bond</keyword>
<keyword evidence="3 6" id="KW-0134">Cell wall</keyword>
<dbReference type="OrthoDB" id="4225815at2759"/>
<keyword evidence="4 6" id="KW-0964">Secreted</keyword>
<evidence type="ECO:0000313" key="7">
    <source>
        <dbReference type="EMBL" id="EGO03252.1"/>
    </source>
</evidence>
<protein>
    <recommendedName>
        <fullName evidence="6">Hydrophobin</fullName>
    </recommendedName>
</protein>
<dbReference type="CDD" id="cd23507">
    <property type="entry name" value="hydrophobin_I"/>
    <property type="match status" value="1"/>
</dbReference>
<dbReference type="GO" id="GO:0005199">
    <property type="term" value="F:structural constituent of cell wall"/>
    <property type="evidence" value="ECO:0007669"/>
    <property type="project" value="InterPro"/>
</dbReference>
<evidence type="ECO:0000256" key="6">
    <source>
        <dbReference type="RuleBase" id="RU365009"/>
    </source>
</evidence>
<evidence type="ECO:0000256" key="1">
    <source>
        <dbReference type="ARBA" id="ARBA00004191"/>
    </source>
</evidence>
<evidence type="ECO:0000256" key="2">
    <source>
        <dbReference type="ARBA" id="ARBA00010446"/>
    </source>
</evidence>
<keyword evidence="6" id="KW-0732">Signal</keyword>
<sequence length="116" mass="12361">MIARISALFMFALLAVASPARRDNTVNQCNTKSIRCCDSMTDSKSSDFDPKPFATLLKLDVSQITGQIGFKCSPITAVGVGGGSSCKSEPVCCTNNQYYEQDGIINIGCSPVNVNL</sequence>
<dbReference type="InParanoid" id="F8PK12"/>
<accession>F8PK12</accession>
<dbReference type="HOGENOM" id="CLU_105134_2_0_1"/>
<dbReference type="SMART" id="SM00075">
    <property type="entry name" value="HYDRO"/>
    <property type="match status" value="1"/>
</dbReference>
<dbReference type="GO" id="GO:0009277">
    <property type="term" value="C:fungal-type cell wall"/>
    <property type="evidence" value="ECO:0007669"/>
    <property type="project" value="InterPro"/>
</dbReference>
<dbReference type="Pfam" id="PF01185">
    <property type="entry name" value="Hydrophobin"/>
    <property type="match status" value="1"/>
</dbReference>
<evidence type="ECO:0000313" key="8">
    <source>
        <dbReference type="Proteomes" id="UP000008063"/>
    </source>
</evidence>
<dbReference type="OMA" id="GIINIGC"/>
<comment type="subcellular location">
    <subcellularLocation>
        <location evidence="1 6">Secreted</location>
        <location evidence="1 6">Cell wall</location>
    </subcellularLocation>
</comment>
<organism evidence="8">
    <name type="scientific">Serpula lacrymans var. lacrymans (strain S7.3)</name>
    <name type="common">Dry rot fungus</name>
    <dbReference type="NCBI Taxonomy" id="936435"/>
    <lineage>
        <taxon>Eukaryota</taxon>
        <taxon>Fungi</taxon>
        <taxon>Dikarya</taxon>
        <taxon>Basidiomycota</taxon>
        <taxon>Agaricomycotina</taxon>
        <taxon>Agaricomycetes</taxon>
        <taxon>Agaricomycetidae</taxon>
        <taxon>Boletales</taxon>
        <taxon>Coniophorineae</taxon>
        <taxon>Serpulaceae</taxon>
        <taxon>Serpula</taxon>
    </lineage>
</organism>
<dbReference type="Proteomes" id="UP000008063">
    <property type="component" value="Unassembled WGS sequence"/>
</dbReference>
<feature type="signal peptide" evidence="6">
    <location>
        <begin position="1"/>
        <end position="22"/>
    </location>
</feature>
<reference evidence="8" key="1">
    <citation type="journal article" date="2011" name="Science">
        <title>The plant cell wall-decomposing machinery underlies the functional diversity of forest fungi.</title>
        <authorList>
            <person name="Eastwood D.C."/>
            <person name="Floudas D."/>
            <person name="Binder M."/>
            <person name="Majcherczyk A."/>
            <person name="Schneider P."/>
            <person name="Aerts A."/>
            <person name="Asiegbu F.O."/>
            <person name="Baker S.E."/>
            <person name="Barry K."/>
            <person name="Bendiksby M."/>
            <person name="Blumentritt M."/>
            <person name="Coutinho P.M."/>
            <person name="Cullen D."/>
            <person name="de Vries R.P."/>
            <person name="Gathman A."/>
            <person name="Goodell B."/>
            <person name="Henrissat B."/>
            <person name="Ihrmark K."/>
            <person name="Kauserud H."/>
            <person name="Kohler A."/>
            <person name="LaButti K."/>
            <person name="Lapidus A."/>
            <person name="Lavin J.L."/>
            <person name="Lee Y.-H."/>
            <person name="Lindquist E."/>
            <person name="Lilly W."/>
            <person name="Lucas S."/>
            <person name="Morin E."/>
            <person name="Murat C."/>
            <person name="Oguiza J.A."/>
            <person name="Park J."/>
            <person name="Pisabarro A.G."/>
            <person name="Riley R."/>
            <person name="Rosling A."/>
            <person name="Salamov A."/>
            <person name="Schmidt O."/>
            <person name="Schmutz J."/>
            <person name="Skrede I."/>
            <person name="Stenlid J."/>
            <person name="Wiebenga A."/>
            <person name="Xie X."/>
            <person name="Kuees U."/>
            <person name="Hibbett D.S."/>
            <person name="Hoffmeister D."/>
            <person name="Hoegberg N."/>
            <person name="Martin F."/>
            <person name="Grigoriev I.V."/>
            <person name="Watkinson S.C."/>
        </authorList>
    </citation>
    <scope>NUCLEOTIDE SEQUENCE [LARGE SCALE GENOMIC DNA]</scope>
    <source>
        <strain evidence="8">strain S7.3</strain>
    </source>
</reference>
<gene>
    <name evidence="7" type="ORF">SERLA73DRAFT_174711</name>
</gene>
<feature type="chain" id="PRO_5013988590" description="Hydrophobin" evidence="6">
    <location>
        <begin position="23"/>
        <end position="116"/>
    </location>
</feature>
<evidence type="ECO:0000256" key="3">
    <source>
        <dbReference type="ARBA" id="ARBA00022512"/>
    </source>
</evidence>
<name>F8PK12_SERL3</name>
<dbReference type="InterPro" id="IPR001338">
    <property type="entry name" value="Class_I_Hydrophobin"/>
</dbReference>
<proteinExistence type="inferred from homology"/>
<dbReference type="EMBL" id="GL945475">
    <property type="protein sequence ID" value="EGO03252.1"/>
    <property type="molecule type" value="Genomic_DNA"/>
</dbReference>
<comment type="similarity">
    <text evidence="2 6">Belongs to the fungal hydrophobin family.</text>
</comment>